<keyword evidence="3" id="KW-1185">Reference proteome</keyword>
<proteinExistence type="predicted"/>
<evidence type="ECO:0000313" key="2">
    <source>
        <dbReference type="EMBL" id="ERN14499.1"/>
    </source>
</evidence>
<reference evidence="3" key="1">
    <citation type="journal article" date="2013" name="Science">
        <title>The Amborella genome and the evolution of flowering plants.</title>
        <authorList>
            <consortium name="Amborella Genome Project"/>
        </authorList>
    </citation>
    <scope>NUCLEOTIDE SEQUENCE [LARGE SCALE GENOMIC DNA]</scope>
</reference>
<dbReference type="Proteomes" id="UP000017836">
    <property type="component" value="Unassembled WGS sequence"/>
</dbReference>
<name>U5CWI4_AMBTC</name>
<dbReference type="AlphaFoldDB" id="U5CWI4"/>
<dbReference type="Pfam" id="PF10551">
    <property type="entry name" value="MULE"/>
    <property type="match status" value="1"/>
</dbReference>
<accession>U5CWI4</accession>
<feature type="domain" description="MULE transposase" evidence="1">
    <location>
        <begin position="136"/>
        <end position="203"/>
    </location>
</feature>
<dbReference type="PANTHER" id="PTHR31973:SF188">
    <property type="entry name" value="POLYPROTEIN, PUTATIVE-RELATED"/>
    <property type="match status" value="1"/>
</dbReference>
<sequence length="237" mass="27025">MTIRYIDPGLPSNMIRIDDEDDIANMMEGPSPIAITSRPEQVGHSECVAGIGLQDAYESKIEQHMDDIDSIESPLMINHYEVVLQDGQDFDNVQACRNHLIDYVISQNFNMKFIKARGDIYGQGVLQMGVHGKPLIRLDEAFFKGRYKGILLAADGVDANENIFPIAYAMVESENTPSWNWFLELLNEQFWERPDLPALTIISNLQGYKPQLKQYFQLVNKAIDYYLKSSKKVTSRN</sequence>
<protein>
    <recommendedName>
        <fullName evidence="1">MULE transposase domain-containing protein</fullName>
    </recommendedName>
</protein>
<gene>
    <name evidence="2" type="ORF">AMTR_s00174p00067570</name>
</gene>
<dbReference type="Gramene" id="ERN14499">
    <property type="protein sequence ID" value="ERN14499"/>
    <property type="gene ID" value="AMTR_s00174p00067570"/>
</dbReference>
<dbReference type="PANTHER" id="PTHR31973">
    <property type="entry name" value="POLYPROTEIN, PUTATIVE-RELATED"/>
    <property type="match status" value="1"/>
</dbReference>
<organism evidence="2 3">
    <name type="scientific">Amborella trichopoda</name>
    <dbReference type="NCBI Taxonomy" id="13333"/>
    <lineage>
        <taxon>Eukaryota</taxon>
        <taxon>Viridiplantae</taxon>
        <taxon>Streptophyta</taxon>
        <taxon>Embryophyta</taxon>
        <taxon>Tracheophyta</taxon>
        <taxon>Spermatophyta</taxon>
        <taxon>Magnoliopsida</taxon>
        <taxon>Amborellales</taxon>
        <taxon>Amborellaceae</taxon>
        <taxon>Amborella</taxon>
    </lineage>
</organism>
<dbReference type="HOGENOM" id="CLU_977758_0_0_1"/>
<evidence type="ECO:0000313" key="3">
    <source>
        <dbReference type="Proteomes" id="UP000017836"/>
    </source>
</evidence>
<dbReference type="EMBL" id="KI392534">
    <property type="protein sequence ID" value="ERN14499.1"/>
    <property type="molecule type" value="Genomic_DNA"/>
</dbReference>
<evidence type="ECO:0000259" key="1">
    <source>
        <dbReference type="Pfam" id="PF10551"/>
    </source>
</evidence>
<dbReference type="InterPro" id="IPR018289">
    <property type="entry name" value="MULE_transposase_dom"/>
</dbReference>